<sequence>MAEGGWNEDLMTPHIGRGRGLLGVGEPVVGIPRVLTYDSVAAPVRPHTDGINKPTSSTPANTCSENVTQQLRDLIGELGNQIGDSIVSRLLTNQNSVLHGSAPAFEQQPSRTMPLSTSLDLSKLNLIVKADIREPQMFRGDGSDKCSILEWIEQMEVYLSKKGCSKADSVEEILNHLCGRAKSIVKVKLKSSPVAVLCPEVVYEVLQRYFSESPGSCQPLADFYATQPKKSECPVDYWVRLNEAAELADAHLKRYGGKMENMSSEVAMMFIRNCPNPDLSSVFRCKPISKWSAEEVQEAIDEYERDYKSWKAVPPVPKVVVNQAVVTEKAVGTQVAIESESVGVTSPACITGVHTKANEVNESGTLERVLKMLESVLERTTLPASEPKPRVSPWYRTSPCEVCGDRSHSTRSHCMKEKRCLACLEIGHQRKACHKVVGQAVAQTPDVYK</sequence>
<dbReference type="Proteomes" id="UP000829447">
    <property type="component" value="Linkage Group LG4"/>
</dbReference>
<name>A0ACC5WD88_PANGG</name>
<evidence type="ECO:0000313" key="2">
    <source>
        <dbReference type="Proteomes" id="UP000829447"/>
    </source>
</evidence>
<reference evidence="1 2" key="1">
    <citation type="journal article" date="2022" name="bioRxiv">
        <title>An ancient truncated duplication of the anti-Mullerian hormone receptor type 2 gene is a potential conserved master sex determinant in the Pangasiidae catfish family.</title>
        <authorList>
            <person name="Wen M."/>
            <person name="Pan Q."/>
            <person name="Jouanno E."/>
            <person name="Montfort J."/>
            <person name="Zahm M."/>
            <person name="Cabau C."/>
            <person name="Klopp C."/>
            <person name="Iampietro C."/>
            <person name="Roques C."/>
            <person name="Bouchez O."/>
            <person name="Castinel A."/>
            <person name="Donnadieu C."/>
            <person name="Parrinello H."/>
            <person name="Poncet C."/>
            <person name="Belmonte E."/>
            <person name="Gautier V."/>
            <person name="Avarre J.-C."/>
            <person name="Dugue R."/>
            <person name="Gustiano R."/>
            <person name="Ha T.T.T."/>
            <person name="Campet M."/>
            <person name="Sriphairoj K."/>
            <person name="Ribolli J."/>
            <person name="de Almeida F.L."/>
            <person name="Desvignes T."/>
            <person name="Postlethwait J.H."/>
            <person name="Bucao C.F."/>
            <person name="Robinson-Rechavi M."/>
            <person name="Bobe J."/>
            <person name="Herpin A."/>
            <person name="Guiguen Y."/>
        </authorList>
    </citation>
    <scope>NUCLEOTIDE SEQUENCE [LARGE SCALE GENOMIC DNA]</scope>
    <source>
        <strain evidence="1">YG-Dec2019</strain>
    </source>
</reference>
<gene>
    <name evidence="1" type="ORF">PGIGA_G00198190</name>
</gene>
<accession>A0ACC5WD88</accession>
<organism evidence="1 2">
    <name type="scientific">Pangasianodon gigas</name>
    <name type="common">Mekong giant catfish</name>
    <name type="synonym">Pangasius gigas</name>
    <dbReference type="NCBI Taxonomy" id="30993"/>
    <lineage>
        <taxon>Eukaryota</taxon>
        <taxon>Metazoa</taxon>
        <taxon>Chordata</taxon>
        <taxon>Craniata</taxon>
        <taxon>Vertebrata</taxon>
        <taxon>Euteleostomi</taxon>
        <taxon>Actinopterygii</taxon>
        <taxon>Neopterygii</taxon>
        <taxon>Teleostei</taxon>
        <taxon>Ostariophysi</taxon>
        <taxon>Siluriformes</taxon>
        <taxon>Pangasiidae</taxon>
        <taxon>Pangasianodon</taxon>
    </lineage>
</organism>
<protein>
    <submittedName>
        <fullName evidence="1">Uncharacterized protein</fullName>
    </submittedName>
</protein>
<evidence type="ECO:0000313" key="1">
    <source>
        <dbReference type="EMBL" id="MCI4376994.1"/>
    </source>
</evidence>
<keyword evidence="2" id="KW-1185">Reference proteome</keyword>
<comment type="caution">
    <text evidence="1">The sequence shown here is derived from an EMBL/GenBank/DDBJ whole genome shotgun (WGS) entry which is preliminary data.</text>
</comment>
<feature type="non-terminal residue" evidence="1">
    <location>
        <position position="449"/>
    </location>
</feature>
<proteinExistence type="predicted"/>
<dbReference type="EMBL" id="CM040457">
    <property type="protein sequence ID" value="MCI4376994.1"/>
    <property type="molecule type" value="Genomic_DNA"/>
</dbReference>